<organism evidence="1 2">
    <name type="scientific">Streblomastix strix</name>
    <dbReference type="NCBI Taxonomy" id="222440"/>
    <lineage>
        <taxon>Eukaryota</taxon>
        <taxon>Metamonada</taxon>
        <taxon>Preaxostyla</taxon>
        <taxon>Oxymonadida</taxon>
        <taxon>Streblomastigidae</taxon>
        <taxon>Streblomastix</taxon>
    </lineage>
</organism>
<name>A0A5J4VBJ3_9EUKA</name>
<feature type="non-terminal residue" evidence="1">
    <location>
        <position position="289"/>
    </location>
</feature>
<dbReference type="EMBL" id="SNRW01008192">
    <property type="protein sequence ID" value="KAA6379926.1"/>
    <property type="molecule type" value="Genomic_DNA"/>
</dbReference>
<reference evidence="1 2" key="1">
    <citation type="submission" date="2019-03" db="EMBL/GenBank/DDBJ databases">
        <title>Single cell metagenomics reveals metabolic interactions within the superorganism composed of flagellate Streblomastix strix and complex community of Bacteroidetes bacteria on its surface.</title>
        <authorList>
            <person name="Treitli S.C."/>
            <person name="Kolisko M."/>
            <person name="Husnik F."/>
            <person name="Keeling P."/>
            <person name="Hampl V."/>
        </authorList>
    </citation>
    <scope>NUCLEOTIDE SEQUENCE [LARGE SCALE GENOMIC DNA]</scope>
    <source>
        <strain evidence="1">ST1C</strain>
    </source>
</reference>
<accession>A0A5J4VBJ3</accession>
<comment type="caution">
    <text evidence="1">The sequence shown here is derived from an EMBL/GenBank/DDBJ whole genome shotgun (WGS) entry which is preliminary data.</text>
</comment>
<evidence type="ECO:0000313" key="2">
    <source>
        <dbReference type="Proteomes" id="UP000324800"/>
    </source>
</evidence>
<dbReference type="InterPro" id="IPR016024">
    <property type="entry name" value="ARM-type_fold"/>
</dbReference>
<evidence type="ECO:0000313" key="1">
    <source>
        <dbReference type="EMBL" id="KAA6379926.1"/>
    </source>
</evidence>
<proteinExistence type="predicted"/>
<dbReference type="InterPro" id="IPR011989">
    <property type="entry name" value="ARM-like"/>
</dbReference>
<dbReference type="Gene3D" id="1.25.10.10">
    <property type="entry name" value="Leucine-rich Repeat Variant"/>
    <property type="match status" value="1"/>
</dbReference>
<dbReference type="Proteomes" id="UP000324800">
    <property type="component" value="Unassembled WGS sequence"/>
</dbReference>
<sequence length="289" mass="33013">MILILMNQILSTNQQDTRTVILEQLQEKLFEIDSLIESDASLQTIFTKFAEVLRGDKLVIIGNESEIAEELREFAEKTTNNVIKVIQKNIKTALNIDACIESGLVSEMVDLSKSAPATGITMKMIELIWQMCLRALAYLAVNTENHNTIVESGIIYIAVEYFRKEVEGHKVEPDIIKLCLQIFQMLFLYGTISTKQLIHHLIESNILEILKNIAEYETEAKILESTFADPITMESLMKIRRSVSNKNQEYLIEMIHSGLITILIIEIEQIIDQRSYFEGKLGIIVEIFL</sequence>
<gene>
    <name evidence="1" type="ORF">EZS28_024545</name>
</gene>
<protein>
    <submittedName>
        <fullName evidence="1">Uncharacterized protein</fullName>
    </submittedName>
</protein>
<dbReference type="AlphaFoldDB" id="A0A5J4VBJ3"/>
<dbReference type="SUPFAM" id="SSF48371">
    <property type="entry name" value="ARM repeat"/>
    <property type="match status" value="1"/>
</dbReference>